<keyword evidence="9" id="KW-0234">DNA repair</keyword>
<evidence type="ECO:0000256" key="4">
    <source>
        <dbReference type="ARBA" id="ARBA00022705"/>
    </source>
</evidence>
<dbReference type="EC" id="3.6.1.55" evidence="11"/>
<dbReference type="PRINTS" id="PR00502">
    <property type="entry name" value="NUDIXFAMILY"/>
</dbReference>
<dbReference type="CDD" id="cd03425">
    <property type="entry name" value="NUDIX_MutT_NudA_like"/>
    <property type="match status" value="1"/>
</dbReference>
<dbReference type="NCBIfam" id="TIGR00586">
    <property type="entry name" value="mutt"/>
    <property type="match status" value="1"/>
</dbReference>
<accession>A0A1I0BVU3</accession>
<dbReference type="GO" id="GO:0035539">
    <property type="term" value="F:8-oxo-7,8-dihydrodeoxyguanosine triphosphate pyrophosphatase activity"/>
    <property type="evidence" value="ECO:0007669"/>
    <property type="project" value="UniProtKB-EC"/>
</dbReference>
<dbReference type="GO" id="GO:0044716">
    <property type="term" value="F:8-oxo-GDP phosphatase activity"/>
    <property type="evidence" value="ECO:0007669"/>
    <property type="project" value="TreeGrafter"/>
</dbReference>
<dbReference type="PROSITE" id="PS00893">
    <property type="entry name" value="NUDIX_BOX"/>
    <property type="match status" value="1"/>
</dbReference>
<name>A0A1I0BVU3_9FIRM</name>
<comment type="catalytic activity">
    <reaction evidence="10">
        <text>8-oxo-dGTP + H2O = 8-oxo-dGMP + diphosphate + H(+)</text>
        <dbReference type="Rhea" id="RHEA:31575"/>
        <dbReference type="ChEBI" id="CHEBI:15377"/>
        <dbReference type="ChEBI" id="CHEBI:15378"/>
        <dbReference type="ChEBI" id="CHEBI:33019"/>
        <dbReference type="ChEBI" id="CHEBI:63224"/>
        <dbReference type="ChEBI" id="CHEBI:77896"/>
        <dbReference type="EC" id="3.6.1.55"/>
    </reaction>
</comment>
<keyword evidence="8 13" id="KW-0460">Magnesium</keyword>
<organism evidence="15 16">
    <name type="scientific">Natronincola peptidivorans</name>
    <dbReference type="NCBI Taxonomy" id="426128"/>
    <lineage>
        <taxon>Bacteria</taxon>
        <taxon>Bacillati</taxon>
        <taxon>Bacillota</taxon>
        <taxon>Clostridia</taxon>
        <taxon>Peptostreptococcales</taxon>
        <taxon>Natronincolaceae</taxon>
        <taxon>Natronincola</taxon>
    </lineage>
</organism>
<feature type="binding site" evidence="12">
    <location>
        <position position="21"/>
    </location>
    <ligand>
        <name>8-oxo-dGTP</name>
        <dbReference type="ChEBI" id="CHEBI:77896"/>
    </ligand>
</feature>
<gene>
    <name evidence="15" type="ORF">SAMN05660297_01439</name>
</gene>
<keyword evidence="16" id="KW-1185">Reference proteome</keyword>
<feature type="binding site" evidence="12">
    <location>
        <begin position="32"/>
        <end position="35"/>
    </location>
    <ligand>
        <name>8-oxo-dGTP</name>
        <dbReference type="ChEBI" id="CHEBI:77896"/>
    </ligand>
</feature>
<dbReference type="GO" id="GO:0044715">
    <property type="term" value="F:8-oxo-dGDP phosphatase activity"/>
    <property type="evidence" value="ECO:0007669"/>
    <property type="project" value="TreeGrafter"/>
</dbReference>
<dbReference type="AlphaFoldDB" id="A0A1I0BVU3"/>
<proteinExistence type="inferred from homology"/>
<dbReference type="InterPro" id="IPR029119">
    <property type="entry name" value="MutY_C"/>
</dbReference>
<dbReference type="STRING" id="426128.SAMN05660297_01439"/>
<keyword evidence="3" id="KW-0515">Mutator protein</keyword>
<protein>
    <recommendedName>
        <fullName evidence="11">8-oxo-dGTP diphosphatase</fullName>
        <ecNumber evidence="11">3.6.1.55</ecNumber>
    </recommendedName>
</protein>
<dbReference type="Gene3D" id="3.90.79.10">
    <property type="entry name" value="Nucleoside Triphosphate Pyrophosphohydrolase"/>
    <property type="match status" value="1"/>
</dbReference>
<keyword evidence="5 13" id="KW-0479">Metal-binding</keyword>
<dbReference type="GO" id="GO:0006260">
    <property type="term" value="P:DNA replication"/>
    <property type="evidence" value="ECO:0007669"/>
    <property type="project" value="UniProtKB-KW"/>
</dbReference>
<keyword evidence="7" id="KW-0378">Hydrolase</keyword>
<dbReference type="InterPro" id="IPR015797">
    <property type="entry name" value="NUDIX_hydrolase-like_dom_sf"/>
</dbReference>
<keyword evidence="4" id="KW-0235">DNA replication</keyword>
<dbReference type="Proteomes" id="UP000199568">
    <property type="component" value="Unassembled WGS sequence"/>
</dbReference>
<dbReference type="GO" id="GO:0006281">
    <property type="term" value="P:DNA repair"/>
    <property type="evidence" value="ECO:0007669"/>
    <property type="project" value="UniProtKB-KW"/>
</dbReference>
<evidence type="ECO:0000256" key="1">
    <source>
        <dbReference type="ARBA" id="ARBA00001946"/>
    </source>
</evidence>
<comment type="similarity">
    <text evidence="2">Belongs to the Nudix hydrolase family.</text>
</comment>
<evidence type="ECO:0000256" key="13">
    <source>
        <dbReference type="PIRSR" id="PIRSR603561-2"/>
    </source>
</evidence>
<dbReference type="OrthoDB" id="9810648at2"/>
<dbReference type="GO" id="GO:0008413">
    <property type="term" value="F:8-oxo-7,8-dihydroguanosine triphosphate pyrophosphatase activity"/>
    <property type="evidence" value="ECO:0007669"/>
    <property type="project" value="InterPro"/>
</dbReference>
<dbReference type="Pfam" id="PF14815">
    <property type="entry name" value="NUDIX_4"/>
    <property type="match status" value="1"/>
</dbReference>
<evidence type="ECO:0000256" key="9">
    <source>
        <dbReference type="ARBA" id="ARBA00023204"/>
    </source>
</evidence>
<evidence type="ECO:0000256" key="5">
    <source>
        <dbReference type="ARBA" id="ARBA00022723"/>
    </source>
</evidence>
<reference evidence="15 16" key="1">
    <citation type="submission" date="2016-10" db="EMBL/GenBank/DDBJ databases">
        <authorList>
            <person name="de Groot N.N."/>
        </authorList>
    </citation>
    <scope>NUCLEOTIDE SEQUENCE [LARGE SCALE GENOMIC DNA]</scope>
    <source>
        <strain evidence="15 16">DSM 18979</strain>
    </source>
</reference>
<sequence>MIEVAAAIIVDQEGRILIAKRKEGQKRGGLWEFPGGKIEVGETPEKCLKRELKEEMNIDIKVNEYFGENIYAYEDITIKLLAYYAEILKGSIQLKDHDTYKWVKSKSLGNYAFAAADVQFVKELIKVEL</sequence>
<dbReference type="PANTHER" id="PTHR47707">
    <property type="entry name" value="8-OXO-DGTP DIPHOSPHATASE"/>
    <property type="match status" value="1"/>
</dbReference>
<feature type="binding site" evidence="13">
    <location>
        <position position="35"/>
    </location>
    <ligand>
        <name>Mg(2+)</name>
        <dbReference type="ChEBI" id="CHEBI:18420"/>
    </ligand>
</feature>
<evidence type="ECO:0000256" key="10">
    <source>
        <dbReference type="ARBA" id="ARBA00035861"/>
    </source>
</evidence>
<evidence type="ECO:0000256" key="12">
    <source>
        <dbReference type="PIRSR" id="PIRSR603561-1"/>
    </source>
</evidence>
<evidence type="ECO:0000313" key="15">
    <source>
        <dbReference type="EMBL" id="SET11073.1"/>
    </source>
</evidence>
<dbReference type="PROSITE" id="PS51462">
    <property type="entry name" value="NUDIX"/>
    <property type="match status" value="1"/>
</dbReference>
<feature type="binding site" evidence="13">
    <location>
        <position position="55"/>
    </location>
    <ligand>
        <name>Mg(2+)</name>
        <dbReference type="ChEBI" id="CHEBI:18420"/>
    </ligand>
</feature>
<dbReference type="SUPFAM" id="SSF55811">
    <property type="entry name" value="Nudix"/>
    <property type="match status" value="1"/>
</dbReference>
<evidence type="ECO:0000256" key="6">
    <source>
        <dbReference type="ARBA" id="ARBA00022763"/>
    </source>
</evidence>
<dbReference type="InterPro" id="IPR003561">
    <property type="entry name" value="Mutator_MutT"/>
</dbReference>
<evidence type="ECO:0000259" key="14">
    <source>
        <dbReference type="PROSITE" id="PS51462"/>
    </source>
</evidence>
<feature type="domain" description="Nudix hydrolase" evidence="14">
    <location>
        <begin position="1"/>
        <end position="126"/>
    </location>
</feature>
<dbReference type="GO" id="GO:0046872">
    <property type="term" value="F:metal ion binding"/>
    <property type="evidence" value="ECO:0007669"/>
    <property type="project" value="UniProtKB-KW"/>
</dbReference>
<dbReference type="InterPro" id="IPR047127">
    <property type="entry name" value="MutT-like"/>
</dbReference>
<dbReference type="EMBL" id="FOHU01000004">
    <property type="protein sequence ID" value="SET11073.1"/>
    <property type="molecule type" value="Genomic_DNA"/>
</dbReference>
<evidence type="ECO:0000256" key="8">
    <source>
        <dbReference type="ARBA" id="ARBA00022842"/>
    </source>
</evidence>
<evidence type="ECO:0000256" key="2">
    <source>
        <dbReference type="ARBA" id="ARBA00005582"/>
    </source>
</evidence>
<evidence type="ECO:0000256" key="3">
    <source>
        <dbReference type="ARBA" id="ARBA00022457"/>
    </source>
</evidence>
<dbReference type="PANTHER" id="PTHR47707:SF1">
    <property type="entry name" value="NUDIX HYDROLASE FAMILY PROTEIN"/>
    <property type="match status" value="1"/>
</dbReference>
<evidence type="ECO:0000256" key="7">
    <source>
        <dbReference type="ARBA" id="ARBA00022801"/>
    </source>
</evidence>
<keyword evidence="6" id="KW-0227">DNA damage</keyword>
<comment type="cofactor">
    <cofactor evidence="1 13">
        <name>Mg(2+)</name>
        <dbReference type="ChEBI" id="CHEBI:18420"/>
    </cofactor>
</comment>
<dbReference type="InterPro" id="IPR020476">
    <property type="entry name" value="Nudix_hydrolase"/>
</dbReference>
<evidence type="ECO:0000313" key="16">
    <source>
        <dbReference type="Proteomes" id="UP000199568"/>
    </source>
</evidence>
<dbReference type="InterPro" id="IPR000086">
    <property type="entry name" value="NUDIX_hydrolase_dom"/>
</dbReference>
<evidence type="ECO:0000256" key="11">
    <source>
        <dbReference type="ARBA" id="ARBA00038905"/>
    </source>
</evidence>
<dbReference type="RefSeq" id="WP_090441469.1">
    <property type="nucleotide sequence ID" value="NZ_FOHU01000004.1"/>
</dbReference>
<dbReference type="InterPro" id="IPR020084">
    <property type="entry name" value="NUDIX_hydrolase_CS"/>
</dbReference>